<evidence type="ECO:0000313" key="2">
    <source>
        <dbReference type="Proteomes" id="UP001396334"/>
    </source>
</evidence>
<accession>A0ABR2S0W2</accession>
<dbReference type="EMBL" id="JBBPBN010000018">
    <property type="protein sequence ID" value="KAK9018794.1"/>
    <property type="molecule type" value="Genomic_DNA"/>
</dbReference>
<proteinExistence type="predicted"/>
<dbReference type="Proteomes" id="UP001396334">
    <property type="component" value="Unassembled WGS sequence"/>
</dbReference>
<name>A0ABR2S0W2_9ROSI</name>
<sequence>MDDKIVNLLTKRLAQQEHDRHTKTLRIRYMIGLSASGRLLDNPNALEKPKLTPFTSQRRLLRRLALAPEKTDRILSLTGGSLVTLLSSLIRIIGHLGEVLASIIQIEALLLLFYSYRSVLRRVLNGIAPEFGVVRLRECIV</sequence>
<reference evidence="1 2" key="1">
    <citation type="journal article" date="2024" name="G3 (Bethesda)">
        <title>Genome assembly of Hibiscus sabdariffa L. provides insights into metabolisms of medicinal natural products.</title>
        <authorList>
            <person name="Kim T."/>
        </authorList>
    </citation>
    <scope>NUCLEOTIDE SEQUENCE [LARGE SCALE GENOMIC DNA]</scope>
    <source>
        <strain evidence="1">TK-2024</strain>
        <tissue evidence="1">Old leaves</tissue>
    </source>
</reference>
<organism evidence="1 2">
    <name type="scientific">Hibiscus sabdariffa</name>
    <name type="common">roselle</name>
    <dbReference type="NCBI Taxonomy" id="183260"/>
    <lineage>
        <taxon>Eukaryota</taxon>
        <taxon>Viridiplantae</taxon>
        <taxon>Streptophyta</taxon>
        <taxon>Embryophyta</taxon>
        <taxon>Tracheophyta</taxon>
        <taxon>Spermatophyta</taxon>
        <taxon>Magnoliopsida</taxon>
        <taxon>eudicotyledons</taxon>
        <taxon>Gunneridae</taxon>
        <taxon>Pentapetalae</taxon>
        <taxon>rosids</taxon>
        <taxon>malvids</taxon>
        <taxon>Malvales</taxon>
        <taxon>Malvaceae</taxon>
        <taxon>Malvoideae</taxon>
        <taxon>Hibiscus</taxon>
    </lineage>
</organism>
<protein>
    <submittedName>
        <fullName evidence="1">Uncharacterized protein</fullName>
    </submittedName>
</protein>
<evidence type="ECO:0000313" key="1">
    <source>
        <dbReference type="EMBL" id="KAK9018794.1"/>
    </source>
</evidence>
<comment type="caution">
    <text evidence="1">The sequence shown here is derived from an EMBL/GenBank/DDBJ whole genome shotgun (WGS) entry which is preliminary data.</text>
</comment>
<gene>
    <name evidence="1" type="ORF">V6N11_033841</name>
</gene>
<keyword evidence="2" id="KW-1185">Reference proteome</keyword>